<dbReference type="VEuPathDB" id="FungiDB:MGG_17569"/>
<sequence length="53" mass="5790">MYRIAGRSHNPQPDLYRAVIIKELMMNLGEADRSSERISANVNVSSNSVLGAG</sequence>
<accession>G4NFM9</accession>
<dbReference type="EMBL" id="CM001236">
    <property type="protein sequence ID" value="EHA46836.1"/>
    <property type="molecule type" value="Genomic_DNA"/>
</dbReference>
<proteinExistence type="predicted"/>
<dbReference type="HOGENOM" id="CLU_3069189_0_0_1"/>
<gene>
    <name evidence="1" type="ORF">MGG_17569</name>
</gene>
<dbReference type="GeneID" id="12985202"/>
<dbReference type="Proteomes" id="UP000009058">
    <property type="component" value="Chromosome 6"/>
</dbReference>
<evidence type="ECO:0000313" key="2">
    <source>
        <dbReference type="Proteomes" id="UP000009058"/>
    </source>
</evidence>
<protein>
    <submittedName>
        <fullName evidence="1">Uncharacterized protein</fullName>
    </submittedName>
</protein>
<evidence type="ECO:0000313" key="1">
    <source>
        <dbReference type="EMBL" id="EHA46836.1"/>
    </source>
</evidence>
<keyword evidence="2" id="KW-1185">Reference proteome</keyword>
<dbReference type="RefSeq" id="XP_003719203.1">
    <property type="nucleotide sequence ID" value="XM_003719155.1"/>
</dbReference>
<dbReference type="AlphaFoldDB" id="G4NFM9"/>
<dbReference type="KEGG" id="mgr:MGG_17569"/>
<name>G4NFM9_PYRO7</name>
<dbReference type="InParanoid" id="G4NFM9"/>
<organism evidence="1 2">
    <name type="scientific">Pyricularia oryzae (strain 70-15 / ATCC MYA-4617 / FGSC 8958)</name>
    <name type="common">Rice blast fungus</name>
    <name type="synonym">Magnaporthe oryzae</name>
    <dbReference type="NCBI Taxonomy" id="242507"/>
    <lineage>
        <taxon>Eukaryota</taxon>
        <taxon>Fungi</taxon>
        <taxon>Dikarya</taxon>
        <taxon>Ascomycota</taxon>
        <taxon>Pezizomycotina</taxon>
        <taxon>Sordariomycetes</taxon>
        <taxon>Sordariomycetidae</taxon>
        <taxon>Magnaporthales</taxon>
        <taxon>Pyriculariaceae</taxon>
        <taxon>Pyricularia</taxon>
    </lineage>
</organism>
<reference key="2">
    <citation type="submission" date="2011-05" db="EMBL/GenBank/DDBJ databases">
        <title>The Genome Sequence of Magnaporthe oryzae 70-15.</title>
        <authorList>
            <consortium name="The Broad Institute Genome Sequencing Platform"/>
            <person name="Ma L.-J."/>
            <person name="Dead R."/>
            <person name="Young S.K."/>
            <person name="Zeng Q."/>
            <person name="Gargeya S."/>
            <person name="Fitzgerald M."/>
            <person name="Haas B."/>
            <person name="Abouelleil A."/>
            <person name="Alvarado L."/>
            <person name="Arachchi H.M."/>
            <person name="Berlin A."/>
            <person name="Brown A."/>
            <person name="Chapman S.B."/>
            <person name="Chen Z."/>
            <person name="Dunbar C."/>
            <person name="Freedman E."/>
            <person name="Gearin G."/>
            <person name="Gellesch M."/>
            <person name="Goldberg J."/>
            <person name="Griggs A."/>
            <person name="Gujja S."/>
            <person name="Heiman D."/>
            <person name="Howarth C."/>
            <person name="Larson L."/>
            <person name="Lui A."/>
            <person name="MacDonald P.J.P."/>
            <person name="Mehta T."/>
            <person name="Montmayeur A."/>
            <person name="Murphy C."/>
            <person name="Neiman D."/>
            <person name="Pearson M."/>
            <person name="Priest M."/>
            <person name="Roberts A."/>
            <person name="Saif S."/>
            <person name="Shea T."/>
            <person name="Shenoy N."/>
            <person name="Sisk P."/>
            <person name="Stolte C."/>
            <person name="Sykes S."/>
            <person name="Yandava C."/>
            <person name="Wortman J."/>
            <person name="Nusbaum C."/>
            <person name="Birren B."/>
        </authorList>
    </citation>
    <scope>NUCLEOTIDE SEQUENCE</scope>
    <source>
        <strain>70-15</strain>
    </source>
</reference>
<reference evidence="1 2" key="1">
    <citation type="journal article" date="2005" name="Nature">
        <title>The genome sequence of the rice blast fungus Magnaporthe grisea.</title>
        <authorList>
            <person name="Dean R.A."/>
            <person name="Talbot N.J."/>
            <person name="Ebbole D.J."/>
            <person name="Farman M.L."/>
            <person name="Mitchell T.K."/>
            <person name="Orbach M.J."/>
            <person name="Thon M."/>
            <person name="Kulkarni R."/>
            <person name="Xu J.R."/>
            <person name="Pan H."/>
            <person name="Read N.D."/>
            <person name="Lee Y.H."/>
            <person name="Carbone I."/>
            <person name="Brown D."/>
            <person name="Oh Y.Y."/>
            <person name="Donofrio N."/>
            <person name="Jeong J.S."/>
            <person name="Soanes D.M."/>
            <person name="Djonovic S."/>
            <person name="Kolomiets E."/>
            <person name="Rehmeyer C."/>
            <person name="Li W."/>
            <person name="Harding M."/>
            <person name="Kim S."/>
            <person name="Lebrun M.H."/>
            <person name="Bohnert H."/>
            <person name="Coughlan S."/>
            <person name="Butler J."/>
            <person name="Calvo S."/>
            <person name="Ma L.J."/>
            <person name="Nicol R."/>
            <person name="Purcell S."/>
            <person name="Nusbaum C."/>
            <person name="Galagan J.E."/>
            <person name="Birren B.W."/>
        </authorList>
    </citation>
    <scope>NUCLEOTIDE SEQUENCE [LARGE SCALE GENOMIC DNA]</scope>
    <source>
        <strain evidence="2">70-15 / ATCC MYA-4617 / FGSC 8958</strain>
    </source>
</reference>